<dbReference type="InterPro" id="IPR002018">
    <property type="entry name" value="CarbesteraseB"/>
</dbReference>
<dbReference type="EC" id="3.1.1.-" evidence="6"/>
<dbReference type="PROSITE" id="PS00122">
    <property type="entry name" value="CARBOXYLESTERASE_B_1"/>
    <property type="match status" value="1"/>
</dbReference>
<name>A0AAV8W269_9CUCU</name>
<evidence type="ECO:0000313" key="8">
    <source>
        <dbReference type="EMBL" id="KAJ8920753.1"/>
    </source>
</evidence>
<keyword evidence="9" id="KW-1185">Reference proteome</keyword>
<evidence type="ECO:0000256" key="3">
    <source>
        <dbReference type="ARBA" id="ARBA00022801"/>
    </source>
</evidence>
<evidence type="ECO:0000256" key="6">
    <source>
        <dbReference type="RuleBase" id="RU361235"/>
    </source>
</evidence>
<feature type="non-terminal residue" evidence="8">
    <location>
        <position position="1"/>
    </location>
</feature>
<accession>A0AAV8W269</accession>
<dbReference type="FunFam" id="3.40.50.1820:FF:000155">
    <property type="entry name" value="Carboxylic ester hydrolase"/>
    <property type="match status" value="1"/>
</dbReference>
<dbReference type="InterPro" id="IPR029058">
    <property type="entry name" value="AB_hydrolase_fold"/>
</dbReference>
<keyword evidence="3 6" id="KW-0378">Hydrolase</keyword>
<evidence type="ECO:0000313" key="9">
    <source>
        <dbReference type="Proteomes" id="UP001159042"/>
    </source>
</evidence>
<dbReference type="InterPro" id="IPR019819">
    <property type="entry name" value="Carboxylesterase_B_CS"/>
</dbReference>
<evidence type="ECO:0000259" key="7">
    <source>
        <dbReference type="Pfam" id="PF00135"/>
    </source>
</evidence>
<protein>
    <recommendedName>
        <fullName evidence="6">Carboxylic ester hydrolase</fullName>
        <ecNumber evidence="6">3.1.1.-</ecNumber>
    </recommendedName>
</protein>
<evidence type="ECO:0000256" key="1">
    <source>
        <dbReference type="ARBA" id="ARBA00005964"/>
    </source>
</evidence>
<dbReference type="PANTHER" id="PTHR11559">
    <property type="entry name" value="CARBOXYLESTERASE"/>
    <property type="match status" value="1"/>
</dbReference>
<evidence type="ECO:0000256" key="4">
    <source>
        <dbReference type="ARBA" id="ARBA00023157"/>
    </source>
</evidence>
<gene>
    <name evidence="8" type="ORF">NQ315_004893</name>
</gene>
<dbReference type="AlphaFoldDB" id="A0AAV8W269"/>
<evidence type="ECO:0000256" key="2">
    <source>
        <dbReference type="ARBA" id="ARBA00022487"/>
    </source>
</evidence>
<keyword evidence="4" id="KW-1015">Disulfide bond</keyword>
<comment type="similarity">
    <text evidence="1 6">Belongs to the type-B carboxylesterase/lipase family.</text>
</comment>
<reference evidence="8 9" key="1">
    <citation type="journal article" date="2023" name="Insect Mol. Biol.">
        <title>Genome sequencing provides insights into the evolution of gene families encoding plant cell wall-degrading enzymes in longhorned beetles.</title>
        <authorList>
            <person name="Shin N.R."/>
            <person name="Okamura Y."/>
            <person name="Kirsch R."/>
            <person name="Pauchet Y."/>
        </authorList>
    </citation>
    <scope>NUCLEOTIDE SEQUENCE [LARGE SCALE GENOMIC DNA]</scope>
    <source>
        <strain evidence="8">EAD_L_NR</strain>
    </source>
</reference>
<feature type="signal peptide" evidence="6">
    <location>
        <begin position="1"/>
        <end position="23"/>
    </location>
</feature>
<evidence type="ECO:0000256" key="5">
    <source>
        <dbReference type="ARBA" id="ARBA00023180"/>
    </source>
</evidence>
<dbReference type="EMBL" id="JANEYG010000013">
    <property type="protein sequence ID" value="KAJ8920753.1"/>
    <property type="molecule type" value="Genomic_DNA"/>
</dbReference>
<keyword evidence="2" id="KW-0719">Serine esterase</keyword>
<dbReference type="Gene3D" id="3.40.50.1820">
    <property type="entry name" value="alpha/beta hydrolase"/>
    <property type="match status" value="1"/>
</dbReference>
<comment type="caution">
    <text evidence="8">The sequence shown here is derived from an EMBL/GenBank/DDBJ whole genome shotgun (WGS) entry which is preliminary data.</text>
</comment>
<keyword evidence="6" id="KW-0732">Signal</keyword>
<dbReference type="InterPro" id="IPR019826">
    <property type="entry name" value="Carboxylesterase_B_AS"/>
</dbReference>
<dbReference type="Proteomes" id="UP001159042">
    <property type="component" value="Unassembled WGS sequence"/>
</dbReference>
<keyword evidence="5" id="KW-0325">Glycoprotein</keyword>
<feature type="chain" id="PRO_5043107479" description="Carboxylic ester hydrolase" evidence="6">
    <location>
        <begin position="24"/>
        <end position="606"/>
    </location>
</feature>
<dbReference type="InterPro" id="IPR050309">
    <property type="entry name" value="Type-B_Carboxylest/Lipase"/>
</dbReference>
<dbReference type="GO" id="GO:0052689">
    <property type="term" value="F:carboxylic ester hydrolase activity"/>
    <property type="evidence" value="ECO:0007669"/>
    <property type="project" value="UniProtKB-KW"/>
</dbReference>
<dbReference type="PROSITE" id="PS00941">
    <property type="entry name" value="CARBOXYLESTERASE_B_2"/>
    <property type="match status" value="1"/>
</dbReference>
<feature type="domain" description="Carboxylesterase type B" evidence="7">
    <location>
        <begin position="26"/>
        <end position="550"/>
    </location>
</feature>
<proteinExistence type="inferred from homology"/>
<dbReference type="Pfam" id="PF00135">
    <property type="entry name" value="COesterase"/>
    <property type="match status" value="1"/>
</dbReference>
<dbReference type="SUPFAM" id="SSF53474">
    <property type="entry name" value="alpha/beta-Hydrolases"/>
    <property type="match status" value="1"/>
</dbReference>
<organism evidence="8 9">
    <name type="scientific">Exocentrus adspersus</name>
    <dbReference type="NCBI Taxonomy" id="1586481"/>
    <lineage>
        <taxon>Eukaryota</taxon>
        <taxon>Metazoa</taxon>
        <taxon>Ecdysozoa</taxon>
        <taxon>Arthropoda</taxon>
        <taxon>Hexapoda</taxon>
        <taxon>Insecta</taxon>
        <taxon>Pterygota</taxon>
        <taxon>Neoptera</taxon>
        <taxon>Endopterygota</taxon>
        <taxon>Coleoptera</taxon>
        <taxon>Polyphaga</taxon>
        <taxon>Cucujiformia</taxon>
        <taxon>Chrysomeloidea</taxon>
        <taxon>Cerambycidae</taxon>
        <taxon>Lamiinae</taxon>
        <taxon>Acanthocinini</taxon>
        <taxon>Exocentrus</taxon>
    </lineage>
</organism>
<sequence length="606" mass="69785">IMYTYKIIISVNALLVLRITIYAQEDPVVKTKYGMVKGRIDYSTSGRPFYAFQGIPYAEPPIGNLRFKAPVEPEKWTTVLETQENAPHCLQKSYLFSNPRIVGSEDCLYLNVYTPKWPARRQIPKNRLLPVMVFIHWGGFFTGFASRDYLGPEYLMDKNVVLVTFNYRLGILGFFSTNDDASPGNYGLKDQVAVLKWVNDNIKHFGGNNEKVTIFGQSAGGASVNFHMFSAESRNLFHQGVSQSGTSLALWARPLSEQQLLLARAQASLVGCQKLENATNTTILVDCLRGIEAEALIRSVDKFKFFSIDPLNIYLPSIERKTKLNPNPFITKQPIEYIRNKEFYKVPWIVGVVSDEGLIRAEPILRQPKTRKALNDNFNTLMPDLIALSMSTPYHNVSKIWNKIKEFYFKGKHDVNVTDPENMKALINLYSDRSFIYSTYQAALFHNLKGHENIWFYNFNYTGQYSYGDIFAATDENINYDWGVSHCDELLYLFTSSALFPKVENINDKIMIQTMTDMWTNFAVYGHPTPRNSLTSITAHWLKLDNHVYKNLRKTIHYMNINGSSKDPYPPTLNMEHGFYRDRIKFWEEIPLLENIEELNQVHIDL</sequence>